<dbReference type="GO" id="GO:0022857">
    <property type="term" value="F:transmembrane transporter activity"/>
    <property type="evidence" value="ECO:0007669"/>
    <property type="project" value="UniProtKB-UniRule"/>
</dbReference>
<comment type="similarity">
    <text evidence="7">Belongs to the TRAP transporter large permease family.</text>
</comment>
<evidence type="ECO:0000313" key="10">
    <source>
        <dbReference type="Proteomes" id="UP000294664"/>
    </source>
</evidence>
<evidence type="ECO:0000256" key="2">
    <source>
        <dbReference type="ARBA" id="ARBA00022475"/>
    </source>
</evidence>
<dbReference type="EMBL" id="SMAI01000002">
    <property type="protein sequence ID" value="TCT06683.1"/>
    <property type="molecule type" value="Genomic_DNA"/>
</dbReference>
<dbReference type="InterPro" id="IPR004681">
    <property type="entry name" value="TRAP_DctM"/>
</dbReference>
<feature type="transmembrane region" description="Helical" evidence="7">
    <location>
        <begin position="277"/>
        <end position="294"/>
    </location>
</feature>
<gene>
    <name evidence="9" type="ORF">EDC64_102162</name>
</gene>
<keyword evidence="6 7" id="KW-0472">Membrane</keyword>
<feature type="transmembrane region" description="Helical" evidence="7">
    <location>
        <begin position="103"/>
        <end position="131"/>
    </location>
</feature>
<dbReference type="PANTHER" id="PTHR33362:SF5">
    <property type="entry name" value="C4-DICARBOXYLATE TRAP TRANSPORTER LARGE PERMEASE PROTEIN DCTM"/>
    <property type="match status" value="1"/>
</dbReference>
<comment type="subcellular location">
    <subcellularLocation>
        <location evidence="1 7">Cell inner membrane</location>
        <topology evidence="1 7">Multi-pass membrane protein</topology>
    </subcellularLocation>
</comment>
<accession>A0A4R3M1T1</accession>
<feature type="transmembrane region" description="Helical" evidence="7">
    <location>
        <begin position="368"/>
        <end position="387"/>
    </location>
</feature>
<protein>
    <recommendedName>
        <fullName evidence="7">TRAP transporter large permease protein</fullName>
    </recommendedName>
</protein>
<dbReference type="AlphaFoldDB" id="A0A4R3M1T1"/>
<feature type="transmembrane region" description="Helical" evidence="7">
    <location>
        <begin position="62"/>
        <end position="82"/>
    </location>
</feature>
<evidence type="ECO:0000256" key="1">
    <source>
        <dbReference type="ARBA" id="ARBA00004429"/>
    </source>
</evidence>
<evidence type="ECO:0000313" key="9">
    <source>
        <dbReference type="EMBL" id="TCT06683.1"/>
    </source>
</evidence>
<keyword evidence="7" id="KW-0813">Transport</keyword>
<evidence type="ECO:0000256" key="5">
    <source>
        <dbReference type="ARBA" id="ARBA00022989"/>
    </source>
</evidence>
<keyword evidence="10" id="KW-1185">Reference proteome</keyword>
<evidence type="ECO:0000256" key="3">
    <source>
        <dbReference type="ARBA" id="ARBA00022519"/>
    </source>
</evidence>
<evidence type="ECO:0000256" key="7">
    <source>
        <dbReference type="RuleBase" id="RU369079"/>
    </source>
</evidence>
<dbReference type="PIRSF" id="PIRSF006066">
    <property type="entry name" value="HI0050"/>
    <property type="match status" value="1"/>
</dbReference>
<feature type="transmembrane region" description="Helical" evidence="7">
    <location>
        <begin position="435"/>
        <end position="458"/>
    </location>
</feature>
<sequence>MFDATQMMLVVGVLLGLVFLGTHIAVALGITSALGIYLMMNGDLEVVRSFISNTAYEAIRDYIFAVIPLFILMGEFLARCGAASDLFTLVNRLTKWLPGRLGIATVFANAIFAFVSGVSIAAAAAFSRIAYPEMKRYGYDRQFSLACIAGSACLGMLIPPSVLMIVWGVITEQSIGSLFLAGIVPGFLVVTAYCVYIVIFAIRNPALVGEAAAPGVVSVTASGTAVAGRGGPRVAAVAPVVEDADFRKTLVGTLLVLVLILSVLGGIWFGVFTPTEGAGVGATLALFIAIGRGMRLKEIFDVVLTVGRTSAPLLLLLVMAQLYSRVLSMTGITGAVQAFFLDTGLPPLAILGIMILIWFVLGCVIDSISIILLTVPVFAPIAAALGYDPLAFAMIGIIAIETGLLTPPFGILVFTVKAALPQENLSVGEIFRGAVPFWICLLTVIVLLIVFPQIATWLPNLGKVGG</sequence>
<keyword evidence="2" id="KW-1003">Cell membrane</keyword>
<feature type="transmembrane region" description="Helical" evidence="7">
    <location>
        <begin position="249"/>
        <end position="271"/>
    </location>
</feature>
<evidence type="ECO:0000259" key="8">
    <source>
        <dbReference type="Pfam" id="PF06808"/>
    </source>
</evidence>
<proteinExistence type="inferred from homology"/>
<feature type="domain" description="TRAP C4-dicarboxylate transport system permease DctM subunit" evidence="8">
    <location>
        <begin position="11"/>
        <end position="454"/>
    </location>
</feature>
<dbReference type="Pfam" id="PF06808">
    <property type="entry name" value="DctM"/>
    <property type="match status" value="1"/>
</dbReference>
<keyword evidence="3 7" id="KW-0997">Cell inner membrane</keyword>
<name>A0A4R3M1T1_9HYPH</name>
<organism evidence="9 10">
    <name type="scientific">Aquabacter spiritensis</name>
    <dbReference type="NCBI Taxonomy" id="933073"/>
    <lineage>
        <taxon>Bacteria</taxon>
        <taxon>Pseudomonadati</taxon>
        <taxon>Pseudomonadota</taxon>
        <taxon>Alphaproteobacteria</taxon>
        <taxon>Hyphomicrobiales</taxon>
        <taxon>Xanthobacteraceae</taxon>
        <taxon>Aquabacter</taxon>
    </lineage>
</organism>
<feature type="transmembrane region" description="Helical" evidence="7">
    <location>
        <begin position="178"/>
        <end position="199"/>
    </location>
</feature>
<dbReference type="InterPro" id="IPR010656">
    <property type="entry name" value="DctM"/>
</dbReference>
<dbReference type="GO" id="GO:0005886">
    <property type="term" value="C:plasma membrane"/>
    <property type="evidence" value="ECO:0007669"/>
    <property type="project" value="UniProtKB-SubCell"/>
</dbReference>
<feature type="transmembrane region" description="Helical" evidence="7">
    <location>
        <begin position="143"/>
        <end position="166"/>
    </location>
</feature>
<comment type="subunit">
    <text evidence="7">The complex comprises the extracytoplasmic solute receptor protein and the two transmembrane proteins.</text>
</comment>
<feature type="transmembrane region" description="Helical" evidence="7">
    <location>
        <begin position="344"/>
        <end position="361"/>
    </location>
</feature>
<feature type="transmembrane region" description="Helical" evidence="7">
    <location>
        <begin position="306"/>
        <end position="324"/>
    </location>
</feature>
<dbReference type="PANTHER" id="PTHR33362">
    <property type="entry name" value="SIALIC ACID TRAP TRANSPORTER PERMEASE PROTEIN SIAT-RELATED"/>
    <property type="match status" value="1"/>
</dbReference>
<feature type="transmembrane region" description="Helical" evidence="7">
    <location>
        <begin position="393"/>
        <end position="414"/>
    </location>
</feature>
<evidence type="ECO:0000256" key="4">
    <source>
        <dbReference type="ARBA" id="ARBA00022692"/>
    </source>
</evidence>
<reference evidence="9 10" key="1">
    <citation type="submission" date="2019-03" db="EMBL/GenBank/DDBJ databases">
        <title>Genomic Encyclopedia of Type Strains, Phase IV (KMG-IV): sequencing the most valuable type-strain genomes for metagenomic binning, comparative biology and taxonomic classification.</title>
        <authorList>
            <person name="Goeker M."/>
        </authorList>
    </citation>
    <scope>NUCLEOTIDE SEQUENCE [LARGE SCALE GENOMIC DNA]</scope>
    <source>
        <strain evidence="9 10">DSM 9035</strain>
    </source>
</reference>
<dbReference type="NCBIfam" id="TIGR00786">
    <property type="entry name" value="dctM"/>
    <property type="match status" value="1"/>
</dbReference>
<dbReference type="Proteomes" id="UP000294664">
    <property type="component" value="Unassembled WGS sequence"/>
</dbReference>
<dbReference type="RefSeq" id="WP_132030165.1">
    <property type="nucleotide sequence ID" value="NZ_SMAI01000002.1"/>
</dbReference>
<comment type="caution">
    <text evidence="9">The sequence shown here is derived from an EMBL/GenBank/DDBJ whole genome shotgun (WGS) entry which is preliminary data.</text>
</comment>
<dbReference type="OrthoDB" id="7339120at2"/>
<keyword evidence="5 7" id="KW-1133">Transmembrane helix</keyword>
<comment type="function">
    <text evidence="7">Part of the tripartite ATP-independent periplasmic (TRAP) transport system.</text>
</comment>
<keyword evidence="4 7" id="KW-0812">Transmembrane</keyword>
<evidence type="ECO:0000256" key="6">
    <source>
        <dbReference type="ARBA" id="ARBA00023136"/>
    </source>
</evidence>